<dbReference type="PANTHER" id="PTHR30086:SF20">
    <property type="entry name" value="ARGININE EXPORTER PROTEIN ARGO-RELATED"/>
    <property type="match status" value="1"/>
</dbReference>
<dbReference type="OrthoDB" id="7724143at2"/>
<name>F7ZDL7_ROSLO</name>
<keyword evidence="8" id="KW-1185">Reference proteome</keyword>
<dbReference type="EMBL" id="CP002623">
    <property type="protein sequence ID" value="AEI95802.1"/>
    <property type="molecule type" value="Genomic_DNA"/>
</dbReference>
<feature type="transmembrane region" description="Helical" evidence="6">
    <location>
        <begin position="69"/>
        <end position="87"/>
    </location>
</feature>
<feature type="transmembrane region" description="Helical" evidence="6">
    <location>
        <begin position="142"/>
        <end position="163"/>
    </location>
</feature>
<dbReference type="RefSeq" id="WP_013963684.1">
    <property type="nucleotide sequence ID" value="NC_015730.1"/>
</dbReference>
<dbReference type="eggNOG" id="COG1280">
    <property type="taxonomic scope" value="Bacteria"/>
</dbReference>
<keyword evidence="4 6" id="KW-1133">Transmembrane helix</keyword>
<reference evidence="7 8" key="1">
    <citation type="journal article" date="2011" name="BMC Genomics">
        <title>Comparative genome analysis and genome-guided physiological analysis of Roseobacter litoralis.</title>
        <authorList>
            <person name="Kalhoefer D."/>
            <person name="Thole S."/>
            <person name="Voget S."/>
            <person name="Lehmann R."/>
            <person name="Liesegang H."/>
            <person name="Wollher A."/>
            <person name="Daniel R."/>
            <person name="Simon M."/>
            <person name="Brinkhoff T."/>
        </authorList>
    </citation>
    <scope>NUCLEOTIDE SEQUENCE [LARGE SCALE GENOMIC DNA]</scope>
    <source>
        <strain evidence="8">ATCC 49566 / DSM 6996 / JCM 21268 / NBRC 15278 / OCh 149</strain>
    </source>
</reference>
<evidence type="ECO:0000256" key="3">
    <source>
        <dbReference type="ARBA" id="ARBA00022692"/>
    </source>
</evidence>
<keyword evidence="2" id="KW-1003">Cell membrane</keyword>
<comment type="subcellular location">
    <subcellularLocation>
        <location evidence="1">Cell membrane</location>
        <topology evidence="1">Multi-pass membrane protein</topology>
    </subcellularLocation>
</comment>
<dbReference type="PANTHER" id="PTHR30086">
    <property type="entry name" value="ARGININE EXPORTER PROTEIN ARGO"/>
    <property type="match status" value="1"/>
</dbReference>
<gene>
    <name evidence="7" type="ordered locus">RLO149_c038980</name>
</gene>
<protein>
    <recommendedName>
        <fullName evidence="9">Lysine transporter LysE</fullName>
    </recommendedName>
</protein>
<feature type="transmembrane region" description="Helical" evidence="6">
    <location>
        <begin position="38"/>
        <end position="62"/>
    </location>
</feature>
<dbReference type="KEGG" id="rli:RLO149_c038980"/>
<dbReference type="STRING" id="391595.RLO149_c038980"/>
<dbReference type="GO" id="GO:0015171">
    <property type="term" value="F:amino acid transmembrane transporter activity"/>
    <property type="evidence" value="ECO:0007669"/>
    <property type="project" value="TreeGrafter"/>
</dbReference>
<evidence type="ECO:0000256" key="5">
    <source>
        <dbReference type="ARBA" id="ARBA00023136"/>
    </source>
</evidence>
<sequence length="196" mass="20938">MYTFAAAVFFLIITPGPGVLSAAGVGASFGAQAGTRYLVGLFIGTNLVCLAVVSGLTAFLFADPRLRTVLFFASIAYLTYLALRIGFAGSKIAFIERQKPPGVMGGIALQAINPKAYAVNTALFSGFGFMSGNLLLEITLKFLIMNAIWIPIHFAWLYLGITLRRMNLPERTQRSINVAMAVSMMAVVGLAAAAQF</sequence>
<keyword evidence="5 6" id="KW-0472">Membrane</keyword>
<evidence type="ECO:0000256" key="1">
    <source>
        <dbReference type="ARBA" id="ARBA00004651"/>
    </source>
</evidence>
<accession>F7ZDL7</accession>
<keyword evidence="3 6" id="KW-0812">Transmembrane</keyword>
<evidence type="ECO:0000313" key="7">
    <source>
        <dbReference type="EMBL" id="AEI95802.1"/>
    </source>
</evidence>
<evidence type="ECO:0000256" key="4">
    <source>
        <dbReference type="ARBA" id="ARBA00022989"/>
    </source>
</evidence>
<organism evidence="7 8">
    <name type="scientific">Roseobacter litoralis (strain ATCC 49566 / DSM 6996 / JCM 21268 / NBRC 15278 / OCh 149)</name>
    <dbReference type="NCBI Taxonomy" id="391595"/>
    <lineage>
        <taxon>Bacteria</taxon>
        <taxon>Pseudomonadati</taxon>
        <taxon>Pseudomonadota</taxon>
        <taxon>Alphaproteobacteria</taxon>
        <taxon>Rhodobacterales</taxon>
        <taxon>Roseobacteraceae</taxon>
        <taxon>Roseobacter</taxon>
    </lineage>
</organism>
<feature type="transmembrane region" description="Helical" evidence="6">
    <location>
        <begin position="175"/>
        <end position="194"/>
    </location>
</feature>
<proteinExistence type="predicted"/>
<evidence type="ECO:0000313" key="8">
    <source>
        <dbReference type="Proteomes" id="UP000001353"/>
    </source>
</evidence>
<evidence type="ECO:0008006" key="9">
    <source>
        <dbReference type="Google" id="ProtNLM"/>
    </source>
</evidence>
<evidence type="ECO:0000256" key="6">
    <source>
        <dbReference type="SAM" id="Phobius"/>
    </source>
</evidence>
<dbReference type="AlphaFoldDB" id="F7ZDL7"/>
<dbReference type="InterPro" id="IPR001123">
    <property type="entry name" value="LeuE-type"/>
</dbReference>
<evidence type="ECO:0000256" key="2">
    <source>
        <dbReference type="ARBA" id="ARBA00022475"/>
    </source>
</evidence>
<dbReference type="Proteomes" id="UP000001353">
    <property type="component" value="Chromosome"/>
</dbReference>
<dbReference type="GO" id="GO:0005886">
    <property type="term" value="C:plasma membrane"/>
    <property type="evidence" value="ECO:0007669"/>
    <property type="project" value="UniProtKB-SubCell"/>
</dbReference>
<dbReference type="HOGENOM" id="CLU_079569_1_1_5"/>
<dbReference type="Pfam" id="PF01810">
    <property type="entry name" value="LysE"/>
    <property type="match status" value="1"/>
</dbReference>